<dbReference type="CDD" id="cd05233">
    <property type="entry name" value="SDR_c"/>
    <property type="match status" value="1"/>
</dbReference>
<keyword evidence="2" id="KW-0521">NADP</keyword>
<dbReference type="Gene3D" id="3.40.50.720">
    <property type="entry name" value="NAD(P)-binding Rossmann-like Domain"/>
    <property type="match status" value="1"/>
</dbReference>
<dbReference type="Pfam" id="PF13561">
    <property type="entry name" value="adh_short_C2"/>
    <property type="match status" value="1"/>
</dbReference>
<dbReference type="PANTHER" id="PTHR43618">
    <property type="entry name" value="7-ALPHA-HYDROXYSTEROID DEHYDROGENASE"/>
    <property type="match status" value="1"/>
</dbReference>
<evidence type="ECO:0000256" key="1">
    <source>
        <dbReference type="ARBA" id="ARBA00006484"/>
    </source>
</evidence>
<gene>
    <name evidence="5" type="ORF">BZA70DRAFT_241756</name>
</gene>
<evidence type="ECO:0000313" key="6">
    <source>
        <dbReference type="Proteomes" id="UP001498771"/>
    </source>
</evidence>
<proteinExistence type="inferred from homology"/>
<evidence type="ECO:0000256" key="3">
    <source>
        <dbReference type="ARBA" id="ARBA00023002"/>
    </source>
</evidence>
<protein>
    <submittedName>
        <fullName evidence="5">Short-chain dehydrogenase</fullName>
    </submittedName>
</protein>
<dbReference type="InterPro" id="IPR057326">
    <property type="entry name" value="KR_dom"/>
</dbReference>
<dbReference type="PANTHER" id="PTHR43618:SF2">
    <property type="entry name" value="CHAIN DEHYDROGENASE, PUTATIVE (AFU_ORTHOLOGUE AFUA_6G06930)-RELATED"/>
    <property type="match status" value="1"/>
</dbReference>
<feature type="domain" description="Ketoreductase" evidence="4">
    <location>
        <begin position="8"/>
        <end position="214"/>
    </location>
</feature>
<dbReference type="InterPro" id="IPR002347">
    <property type="entry name" value="SDR_fam"/>
</dbReference>
<keyword evidence="3" id="KW-0560">Oxidoreductase</keyword>
<dbReference type="InterPro" id="IPR036291">
    <property type="entry name" value="NAD(P)-bd_dom_sf"/>
</dbReference>
<keyword evidence="6" id="KW-1185">Reference proteome</keyword>
<evidence type="ECO:0000313" key="5">
    <source>
        <dbReference type="EMBL" id="KAK7203234.1"/>
    </source>
</evidence>
<dbReference type="PRINTS" id="PR00081">
    <property type="entry name" value="GDHRDH"/>
</dbReference>
<dbReference type="Proteomes" id="UP001498771">
    <property type="component" value="Unassembled WGS sequence"/>
</dbReference>
<sequence length="267" mass="28595">MVYSLKDKVVLITGASAGLGAALAHAFAAEGCHLILNSSPSTSAASLQRVSSTLSKLRTSFPSLKVEFIKADCAEEADNVRLVAEAISLSKEWGFGGRIDGCIANAGWTRFSNIADLDDVTCEDFDKCMAVNVKSPYVLLRELKREREDKAGMGECGGFMLLTSSVAGEHPGGSSLAYCVSKAANLHLMRCMAKHQGPKIRINAVKPGVLPTEWGLQFGEERFKAIVDTTVLKTVSTLENCALIYVMLAKNDSITGESITIDGGQWI</sequence>
<name>A0ABR1F066_9ASCO</name>
<dbReference type="SUPFAM" id="SSF51735">
    <property type="entry name" value="NAD(P)-binding Rossmann-fold domains"/>
    <property type="match status" value="1"/>
</dbReference>
<organism evidence="5 6">
    <name type="scientific">Myxozyma melibiosi</name>
    <dbReference type="NCBI Taxonomy" id="54550"/>
    <lineage>
        <taxon>Eukaryota</taxon>
        <taxon>Fungi</taxon>
        <taxon>Dikarya</taxon>
        <taxon>Ascomycota</taxon>
        <taxon>Saccharomycotina</taxon>
        <taxon>Lipomycetes</taxon>
        <taxon>Lipomycetales</taxon>
        <taxon>Lipomycetaceae</taxon>
        <taxon>Myxozyma</taxon>
    </lineage>
</organism>
<dbReference type="EMBL" id="JBBJBU010000013">
    <property type="protein sequence ID" value="KAK7203234.1"/>
    <property type="molecule type" value="Genomic_DNA"/>
</dbReference>
<accession>A0ABR1F066</accession>
<comment type="similarity">
    <text evidence="1">Belongs to the short-chain dehydrogenases/reductases (SDR) family.</text>
</comment>
<dbReference type="InterPro" id="IPR052178">
    <property type="entry name" value="Sec_Metab_Biosynth_SDR"/>
</dbReference>
<reference evidence="5 6" key="1">
    <citation type="submission" date="2024-03" db="EMBL/GenBank/DDBJ databases">
        <title>Genome-scale model development and genomic sequencing of the oleaginous clade Lipomyces.</title>
        <authorList>
            <consortium name="Lawrence Berkeley National Laboratory"/>
            <person name="Czajka J.J."/>
            <person name="Han Y."/>
            <person name="Kim J."/>
            <person name="Mondo S.J."/>
            <person name="Hofstad B.A."/>
            <person name="Robles A."/>
            <person name="Haridas S."/>
            <person name="Riley R."/>
            <person name="LaButti K."/>
            <person name="Pangilinan J."/>
            <person name="Andreopoulos W."/>
            <person name="Lipzen A."/>
            <person name="Yan J."/>
            <person name="Wang M."/>
            <person name="Ng V."/>
            <person name="Grigoriev I.V."/>
            <person name="Spatafora J.W."/>
            <person name="Magnuson J.K."/>
            <person name="Baker S.E."/>
            <person name="Pomraning K.R."/>
        </authorList>
    </citation>
    <scope>NUCLEOTIDE SEQUENCE [LARGE SCALE GENOMIC DNA]</scope>
    <source>
        <strain evidence="5 6">Phaff 52-87</strain>
    </source>
</reference>
<evidence type="ECO:0000259" key="4">
    <source>
        <dbReference type="SMART" id="SM00822"/>
    </source>
</evidence>
<dbReference type="GeneID" id="90036056"/>
<comment type="caution">
    <text evidence="5">The sequence shown here is derived from an EMBL/GenBank/DDBJ whole genome shotgun (WGS) entry which is preliminary data.</text>
</comment>
<evidence type="ECO:0000256" key="2">
    <source>
        <dbReference type="ARBA" id="ARBA00022857"/>
    </source>
</evidence>
<dbReference type="SMART" id="SM00822">
    <property type="entry name" value="PKS_KR"/>
    <property type="match status" value="1"/>
</dbReference>
<dbReference type="RefSeq" id="XP_064766267.1">
    <property type="nucleotide sequence ID" value="XM_064910544.1"/>
</dbReference>